<dbReference type="InterPro" id="IPR029021">
    <property type="entry name" value="Prot-tyrosine_phosphatase-like"/>
</dbReference>
<reference evidence="2" key="1">
    <citation type="submission" date="2020-05" db="EMBL/GenBank/DDBJ databases">
        <authorList>
            <person name="Chiriac C."/>
            <person name="Salcher M."/>
            <person name="Ghai R."/>
            <person name="Kavagutti S V."/>
        </authorList>
    </citation>
    <scope>NUCLEOTIDE SEQUENCE</scope>
</reference>
<sequence>MNSSHTSASRDEARFIPVRAAGSLLGLACGDALGAPYEFGPSLAHTVTVEMKGGGPFNFAPAEFTDDTAMAIGIAKAIAPGKNRVEPDGSDAIDLTSVLENWLAWLEVTKDVGMQTGTILRRLVRDGVITEEACRTLAEEHHEASGAQSAGNGALMRTAPVALAYIHDTTGLADMARRVAQLTHWEDTAGDACVLWCFAIVHAVRTGELDIRIGLEELPEERRVYWLERIEEAEASQPAHFSVNNGWVVSAFRGAWSAIFHSLAENGRIDVVDALERAVRGGNDTDTVAAIAGSLIGAAAGAAVFPSKWRTRIHGWGIANERELVALALSTAYAADVDLDAWPLSASESAKPIGTLERHPHDDGVWLGSMDMIDNLPADVTAVVSICRTGIQQIPADRANITEHVEFWLVDDVGANIDSRSVVIDAANTVARLREEGHVVFLHCVAAHSRTPTVAAAYSALHLGIDCIEAHEQIREVLPQEFAWRNPEFIELLATLPTDVGGSR</sequence>
<dbReference type="PANTHER" id="PTHR16222">
    <property type="entry name" value="ADP-RIBOSYLGLYCOHYDROLASE"/>
    <property type="match status" value="1"/>
</dbReference>
<dbReference type="InterPro" id="IPR005502">
    <property type="entry name" value="Ribosyl_crysJ1"/>
</dbReference>
<organism evidence="2">
    <name type="scientific">freshwater metagenome</name>
    <dbReference type="NCBI Taxonomy" id="449393"/>
    <lineage>
        <taxon>unclassified sequences</taxon>
        <taxon>metagenomes</taxon>
        <taxon>ecological metagenomes</taxon>
    </lineage>
</organism>
<evidence type="ECO:0000313" key="2">
    <source>
        <dbReference type="EMBL" id="CAB4557295.1"/>
    </source>
</evidence>
<gene>
    <name evidence="2" type="ORF">UFOPK1591_00470</name>
</gene>
<proteinExistence type="predicted"/>
<dbReference type="SUPFAM" id="SSF52799">
    <property type="entry name" value="(Phosphotyrosine protein) phosphatases II"/>
    <property type="match status" value="1"/>
</dbReference>
<feature type="domain" description="Tyrosine specific protein phosphatases" evidence="1">
    <location>
        <begin position="421"/>
        <end position="476"/>
    </location>
</feature>
<dbReference type="InterPro" id="IPR050792">
    <property type="entry name" value="ADP-ribosylglycohydrolase"/>
</dbReference>
<evidence type="ECO:0000259" key="1">
    <source>
        <dbReference type="PROSITE" id="PS50056"/>
    </source>
</evidence>
<dbReference type="Pfam" id="PF03747">
    <property type="entry name" value="ADP_ribosyl_GH"/>
    <property type="match status" value="1"/>
</dbReference>
<dbReference type="PROSITE" id="PS50056">
    <property type="entry name" value="TYR_PHOSPHATASE_2"/>
    <property type="match status" value="1"/>
</dbReference>
<dbReference type="CDD" id="cd14498">
    <property type="entry name" value="DSP"/>
    <property type="match status" value="1"/>
</dbReference>
<dbReference type="InterPro" id="IPR000387">
    <property type="entry name" value="Tyr_Pase_dom"/>
</dbReference>
<dbReference type="SUPFAM" id="SSF101478">
    <property type="entry name" value="ADP-ribosylglycohydrolase"/>
    <property type="match status" value="1"/>
</dbReference>
<dbReference type="Gene3D" id="1.10.4080.10">
    <property type="entry name" value="ADP-ribosylation/Crystallin J1"/>
    <property type="match status" value="1"/>
</dbReference>
<name>A0A6J6D1S3_9ZZZZ</name>
<protein>
    <submittedName>
        <fullName evidence="2">Unannotated protein</fullName>
    </submittedName>
</protein>
<dbReference type="PANTHER" id="PTHR16222:SF12">
    <property type="entry name" value="ADP-RIBOSYLGLYCOHYDROLASE-RELATED"/>
    <property type="match status" value="1"/>
</dbReference>
<accession>A0A6J6D1S3</accession>
<dbReference type="InterPro" id="IPR036705">
    <property type="entry name" value="Ribosyl_crysJ1_sf"/>
</dbReference>
<dbReference type="Gene3D" id="3.90.190.10">
    <property type="entry name" value="Protein tyrosine phosphatase superfamily"/>
    <property type="match status" value="1"/>
</dbReference>
<dbReference type="EMBL" id="CAEZTD010000024">
    <property type="protein sequence ID" value="CAB4557295.1"/>
    <property type="molecule type" value="Genomic_DNA"/>
</dbReference>
<dbReference type="AlphaFoldDB" id="A0A6J6D1S3"/>